<evidence type="ECO:0000256" key="1">
    <source>
        <dbReference type="SAM" id="Phobius"/>
    </source>
</evidence>
<protein>
    <submittedName>
        <fullName evidence="2">Uncharacterized protein</fullName>
    </submittedName>
</protein>
<name>A0A0A9EFV4_ARUDO</name>
<organism evidence="2">
    <name type="scientific">Arundo donax</name>
    <name type="common">Giant reed</name>
    <name type="synonym">Donax arundinaceus</name>
    <dbReference type="NCBI Taxonomy" id="35708"/>
    <lineage>
        <taxon>Eukaryota</taxon>
        <taxon>Viridiplantae</taxon>
        <taxon>Streptophyta</taxon>
        <taxon>Embryophyta</taxon>
        <taxon>Tracheophyta</taxon>
        <taxon>Spermatophyta</taxon>
        <taxon>Magnoliopsida</taxon>
        <taxon>Liliopsida</taxon>
        <taxon>Poales</taxon>
        <taxon>Poaceae</taxon>
        <taxon>PACMAD clade</taxon>
        <taxon>Arundinoideae</taxon>
        <taxon>Arundineae</taxon>
        <taxon>Arundo</taxon>
    </lineage>
</organism>
<keyword evidence="1" id="KW-0472">Membrane</keyword>
<keyword evidence="1" id="KW-1133">Transmembrane helix</keyword>
<feature type="transmembrane region" description="Helical" evidence="1">
    <location>
        <begin position="73"/>
        <end position="90"/>
    </location>
</feature>
<feature type="transmembrane region" description="Helical" evidence="1">
    <location>
        <begin position="46"/>
        <end position="66"/>
    </location>
</feature>
<sequence>MLCATSYVGSMIWWIISNFLYILLDLEMLCATSYVGSTIWWIISKFLFLIKLFFSCVVLHVTVLLLWCMMCHLCYNAWCSFVFGFFLSHFF</sequence>
<proteinExistence type="predicted"/>
<reference evidence="2" key="1">
    <citation type="submission" date="2014-09" db="EMBL/GenBank/DDBJ databases">
        <authorList>
            <person name="Magalhaes I.L.F."/>
            <person name="Oliveira U."/>
            <person name="Santos F.R."/>
            <person name="Vidigal T.H.D.A."/>
            <person name="Brescovit A.D."/>
            <person name="Santos A.J."/>
        </authorList>
    </citation>
    <scope>NUCLEOTIDE SEQUENCE</scope>
    <source>
        <tissue evidence="2">Shoot tissue taken approximately 20 cm above the soil surface</tissue>
    </source>
</reference>
<dbReference type="EMBL" id="GBRH01201155">
    <property type="protein sequence ID" value="JAD96740.1"/>
    <property type="molecule type" value="Transcribed_RNA"/>
</dbReference>
<evidence type="ECO:0000313" key="2">
    <source>
        <dbReference type="EMBL" id="JAD96740.1"/>
    </source>
</evidence>
<accession>A0A0A9EFV4</accession>
<keyword evidence="1" id="KW-0812">Transmembrane</keyword>
<feature type="transmembrane region" description="Helical" evidence="1">
    <location>
        <begin position="12"/>
        <end position="34"/>
    </location>
</feature>
<dbReference type="AlphaFoldDB" id="A0A0A9EFV4"/>
<reference evidence="2" key="2">
    <citation type="journal article" date="2015" name="Data Brief">
        <title>Shoot transcriptome of the giant reed, Arundo donax.</title>
        <authorList>
            <person name="Barrero R.A."/>
            <person name="Guerrero F.D."/>
            <person name="Moolhuijzen P."/>
            <person name="Goolsby J.A."/>
            <person name="Tidwell J."/>
            <person name="Bellgard S.E."/>
            <person name="Bellgard M.I."/>
        </authorList>
    </citation>
    <scope>NUCLEOTIDE SEQUENCE</scope>
    <source>
        <tissue evidence="2">Shoot tissue taken approximately 20 cm above the soil surface</tissue>
    </source>
</reference>